<comment type="similarity">
    <text evidence="4">Belongs to the cellobiose 2-epimerase family.</text>
</comment>
<dbReference type="HAMAP" id="MF_00929">
    <property type="entry name" value="Cellobiose_2_epim"/>
    <property type="match status" value="1"/>
</dbReference>
<keyword evidence="3 4" id="KW-0413">Isomerase</keyword>
<evidence type="ECO:0000313" key="6">
    <source>
        <dbReference type="Proteomes" id="UP000199656"/>
    </source>
</evidence>
<dbReference type="EC" id="5.1.3.11" evidence="4"/>
<evidence type="ECO:0000256" key="3">
    <source>
        <dbReference type="ARBA" id="ARBA00023235"/>
    </source>
</evidence>
<comment type="catalytic activity">
    <reaction evidence="1 4">
        <text>D-cellobiose = beta-D-glucosyl-(1-&gt;4)-D-mannopyranose</text>
        <dbReference type="Rhea" id="RHEA:23384"/>
        <dbReference type="ChEBI" id="CHEBI:17057"/>
        <dbReference type="ChEBI" id="CHEBI:47931"/>
        <dbReference type="EC" id="5.1.3.11"/>
    </reaction>
</comment>
<dbReference type="Gene3D" id="1.50.10.10">
    <property type="match status" value="1"/>
</dbReference>
<evidence type="ECO:0000313" key="5">
    <source>
        <dbReference type="EMBL" id="SDZ96154.1"/>
    </source>
</evidence>
<dbReference type="PANTHER" id="PTHR15108">
    <property type="entry name" value="N-ACYLGLUCOSAMINE-2-EPIMERASE"/>
    <property type="match status" value="1"/>
</dbReference>
<dbReference type="Proteomes" id="UP000199656">
    <property type="component" value="Unassembled WGS sequence"/>
</dbReference>
<accession>A0A1H3XBV2</accession>
<dbReference type="EMBL" id="FNRL01000001">
    <property type="protein sequence ID" value="SDZ96154.1"/>
    <property type="molecule type" value="Genomic_DNA"/>
</dbReference>
<dbReference type="AlphaFoldDB" id="A0A1H3XBV2"/>
<dbReference type="InterPro" id="IPR028584">
    <property type="entry name" value="Cellobiose_2_epim"/>
</dbReference>
<evidence type="ECO:0000256" key="4">
    <source>
        <dbReference type="HAMAP-Rule" id="MF_00929"/>
    </source>
</evidence>
<reference evidence="6" key="1">
    <citation type="submission" date="2016-10" db="EMBL/GenBank/DDBJ databases">
        <authorList>
            <person name="Varghese N."/>
            <person name="Submissions S."/>
        </authorList>
    </citation>
    <scope>NUCLEOTIDE SEQUENCE [LARGE SCALE GENOMIC DNA]</scope>
    <source>
        <strain evidence="6">DSM 23920</strain>
    </source>
</reference>
<dbReference type="Pfam" id="PF07221">
    <property type="entry name" value="GlcNAc_2-epim"/>
    <property type="match status" value="1"/>
</dbReference>
<gene>
    <name evidence="5" type="ORF">SAMN05660909_00347</name>
</gene>
<protein>
    <recommendedName>
        <fullName evidence="4">Cellobiose 2-epimerase</fullName>
        <shortName evidence="4">CE</shortName>
        <ecNumber evidence="4">5.1.3.11</ecNumber>
    </recommendedName>
</protein>
<dbReference type="SUPFAM" id="SSF48208">
    <property type="entry name" value="Six-hairpin glycosidases"/>
    <property type="match status" value="1"/>
</dbReference>
<dbReference type="STRING" id="408074.SAMN05660909_00347"/>
<name>A0A1H3XBV2_9BACT</name>
<sequence>MTTTALITSLSHALNGILDFWADTVTDEEHGGFYGAVSNDNQPFPTADKSAVLNARILWTFSAAYNFTGREGDLKMAERAFNYFEKHFIDKENGGVYWSVNYLGQPAETRKQLYAIAFAIYACSEYYKAGKDNRALDLAIRLFHTIEQQGYDNKDDGYFEAFTADWRVPEDFRLSDKDANEQKTMNTHLHIVEAYTNLYTAWKSDYLAAQIRKLLHRFLQSIIDPDTGHLHLFFNEKWERRSDTISYGHDIEAAWLLLDSAKQINDPMLVAQYERLALKIADVTIREAVDKDGGLWYEYRPASRELVKEKHWWVQAEALVGFINAWQLQKDDKYWQAATDVWQFIDQYLADHERGEWYWGRCDDYTFIPEHKVGPWKCPYHNSRACINVMQRLA</sequence>
<dbReference type="InterPro" id="IPR008928">
    <property type="entry name" value="6-hairpin_glycosidase_sf"/>
</dbReference>
<dbReference type="InterPro" id="IPR010819">
    <property type="entry name" value="AGE/CE"/>
</dbReference>
<dbReference type="RefSeq" id="WP_089757994.1">
    <property type="nucleotide sequence ID" value="NZ_BKAT01000012.1"/>
</dbReference>
<proteinExistence type="inferred from homology"/>
<comment type="function">
    <text evidence="4">Catalyzes the reversible epimerization of cellobiose to 4-O-beta-D-glucopyranosyl-D-mannose (Glc-Man).</text>
</comment>
<comment type="similarity">
    <text evidence="2">Belongs to the N-acylglucosamine 2-epimerase family.</text>
</comment>
<dbReference type="OrthoDB" id="5141876at2"/>
<dbReference type="GO" id="GO:0005975">
    <property type="term" value="P:carbohydrate metabolic process"/>
    <property type="evidence" value="ECO:0007669"/>
    <property type="project" value="InterPro"/>
</dbReference>
<evidence type="ECO:0000256" key="1">
    <source>
        <dbReference type="ARBA" id="ARBA00001470"/>
    </source>
</evidence>
<dbReference type="InterPro" id="IPR012341">
    <property type="entry name" value="6hp_glycosidase-like_sf"/>
</dbReference>
<evidence type="ECO:0000256" key="2">
    <source>
        <dbReference type="ARBA" id="ARBA00008558"/>
    </source>
</evidence>
<dbReference type="GO" id="GO:0047736">
    <property type="term" value="F:cellobiose epimerase activity"/>
    <property type="evidence" value="ECO:0007669"/>
    <property type="project" value="UniProtKB-UniRule"/>
</dbReference>
<keyword evidence="6" id="KW-1185">Reference proteome</keyword>
<organism evidence="5 6">
    <name type="scientific">Chitinophaga terrae</name>
    <name type="common">ex Kim and Jung 2007</name>
    <dbReference type="NCBI Taxonomy" id="408074"/>
    <lineage>
        <taxon>Bacteria</taxon>
        <taxon>Pseudomonadati</taxon>
        <taxon>Bacteroidota</taxon>
        <taxon>Chitinophagia</taxon>
        <taxon>Chitinophagales</taxon>
        <taxon>Chitinophagaceae</taxon>
        <taxon>Chitinophaga</taxon>
    </lineage>
</organism>